<dbReference type="InterPro" id="IPR058922">
    <property type="entry name" value="WHD_DRP"/>
</dbReference>
<gene>
    <name evidence="6" type="ORF">M0R45_026024</name>
</gene>
<dbReference type="GO" id="GO:0098542">
    <property type="term" value="P:defense response to other organism"/>
    <property type="evidence" value="ECO:0007669"/>
    <property type="project" value="TreeGrafter"/>
</dbReference>
<dbReference type="AlphaFoldDB" id="A0AAW1WZP8"/>
<dbReference type="SUPFAM" id="SSF52058">
    <property type="entry name" value="L domain-like"/>
    <property type="match status" value="1"/>
</dbReference>
<keyword evidence="1" id="KW-0677">Repeat</keyword>
<accession>A0AAW1WZP8</accession>
<dbReference type="FunFam" id="1.10.10.10:FF:000322">
    <property type="entry name" value="Probable disease resistance protein At1g63360"/>
    <property type="match status" value="1"/>
</dbReference>
<dbReference type="InterPro" id="IPR055414">
    <property type="entry name" value="LRR_R13L4/SHOC2-like"/>
</dbReference>
<dbReference type="InterPro" id="IPR032675">
    <property type="entry name" value="LRR_dom_sf"/>
</dbReference>
<dbReference type="GO" id="GO:0043531">
    <property type="term" value="F:ADP binding"/>
    <property type="evidence" value="ECO:0007669"/>
    <property type="project" value="InterPro"/>
</dbReference>
<dbReference type="Pfam" id="PF23598">
    <property type="entry name" value="LRR_14"/>
    <property type="match status" value="1"/>
</dbReference>
<comment type="caution">
    <text evidence="6">The sequence shown here is derived from an EMBL/GenBank/DDBJ whole genome shotgun (WGS) entry which is preliminary data.</text>
</comment>
<dbReference type="InterPro" id="IPR027417">
    <property type="entry name" value="P-loop_NTPase"/>
</dbReference>
<dbReference type="Proteomes" id="UP001457282">
    <property type="component" value="Unassembled WGS sequence"/>
</dbReference>
<dbReference type="Pfam" id="PF23559">
    <property type="entry name" value="WHD_DRP"/>
    <property type="match status" value="1"/>
</dbReference>
<evidence type="ECO:0000259" key="4">
    <source>
        <dbReference type="Pfam" id="PF23559"/>
    </source>
</evidence>
<evidence type="ECO:0000259" key="3">
    <source>
        <dbReference type="Pfam" id="PF00931"/>
    </source>
</evidence>
<dbReference type="Gene3D" id="3.40.50.300">
    <property type="entry name" value="P-loop containing nucleotide triphosphate hydrolases"/>
    <property type="match status" value="1"/>
</dbReference>
<keyword evidence="2" id="KW-0611">Plant defense</keyword>
<dbReference type="PRINTS" id="PR00364">
    <property type="entry name" value="DISEASERSIST"/>
</dbReference>
<dbReference type="Gene3D" id="3.80.10.10">
    <property type="entry name" value="Ribonuclease Inhibitor"/>
    <property type="match status" value="2"/>
</dbReference>
<evidence type="ECO:0000256" key="2">
    <source>
        <dbReference type="ARBA" id="ARBA00022821"/>
    </source>
</evidence>
<dbReference type="InterPro" id="IPR042197">
    <property type="entry name" value="Apaf_helical"/>
</dbReference>
<feature type="domain" description="Disease resistance R13L4/SHOC-2-like LRR" evidence="5">
    <location>
        <begin position="587"/>
        <end position="802"/>
    </location>
</feature>
<dbReference type="InterPro" id="IPR036388">
    <property type="entry name" value="WH-like_DNA-bd_sf"/>
</dbReference>
<dbReference type="Gene3D" id="1.10.8.430">
    <property type="entry name" value="Helical domain of apoptotic protease-activating factors"/>
    <property type="match status" value="1"/>
</dbReference>
<evidence type="ECO:0000313" key="6">
    <source>
        <dbReference type="EMBL" id="KAK9928907.1"/>
    </source>
</evidence>
<dbReference type="InterPro" id="IPR002182">
    <property type="entry name" value="NB-ARC"/>
</dbReference>
<dbReference type="PANTHER" id="PTHR23155:SF759">
    <property type="entry name" value="AAA+ ATPASE DOMAIN-CONTAINING PROTEIN"/>
    <property type="match status" value="1"/>
</dbReference>
<feature type="domain" description="NB-ARC" evidence="3">
    <location>
        <begin position="167"/>
        <end position="344"/>
    </location>
</feature>
<evidence type="ECO:0000259" key="5">
    <source>
        <dbReference type="Pfam" id="PF23598"/>
    </source>
</evidence>
<dbReference type="EMBL" id="JBEDUW010000005">
    <property type="protein sequence ID" value="KAK9928907.1"/>
    <property type="molecule type" value="Genomic_DNA"/>
</dbReference>
<reference evidence="6 7" key="1">
    <citation type="journal article" date="2023" name="G3 (Bethesda)">
        <title>A chromosome-length genome assembly and annotation of blackberry (Rubus argutus, cv. 'Hillquist').</title>
        <authorList>
            <person name="Bruna T."/>
            <person name="Aryal R."/>
            <person name="Dudchenko O."/>
            <person name="Sargent D.J."/>
            <person name="Mead D."/>
            <person name="Buti M."/>
            <person name="Cavallini A."/>
            <person name="Hytonen T."/>
            <person name="Andres J."/>
            <person name="Pham M."/>
            <person name="Weisz D."/>
            <person name="Mascagni F."/>
            <person name="Usai G."/>
            <person name="Natali L."/>
            <person name="Bassil N."/>
            <person name="Fernandez G.E."/>
            <person name="Lomsadze A."/>
            <person name="Armour M."/>
            <person name="Olukolu B."/>
            <person name="Poorten T."/>
            <person name="Britton C."/>
            <person name="Davik J."/>
            <person name="Ashrafi H."/>
            <person name="Aiden E.L."/>
            <person name="Borodovsky M."/>
            <person name="Worthington M."/>
        </authorList>
    </citation>
    <scope>NUCLEOTIDE SEQUENCE [LARGE SCALE GENOMIC DNA]</scope>
    <source>
        <strain evidence="6">PI 553951</strain>
    </source>
</reference>
<dbReference type="PANTHER" id="PTHR23155">
    <property type="entry name" value="DISEASE RESISTANCE PROTEIN RP"/>
    <property type="match status" value="1"/>
</dbReference>
<dbReference type="InterPro" id="IPR044974">
    <property type="entry name" value="Disease_R_plants"/>
</dbReference>
<proteinExistence type="predicted"/>
<protein>
    <submittedName>
        <fullName evidence="6">Uncharacterized protein</fullName>
    </submittedName>
</protein>
<organism evidence="6 7">
    <name type="scientific">Rubus argutus</name>
    <name type="common">Southern blackberry</name>
    <dbReference type="NCBI Taxonomy" id="59490"/>
    <lineage>
        <taxon>Eukaryota</taxon>
        <taxon>Viridiplantae</taxon>
        <taxon>Streptophyta</taxon>
        <taxon>Embryophyta</taxon>
        <taxon>Tracheophyta</taxon>
        <taxon>Spermatophyta</taxon>
        <taxon>Magnoliopsida</taxon>
        <taxon>eudicotyledons</taxon>
        <taxon>Gunneridae</taxon>
        <taxon>Pentapetalae</taxon>
        <taxon>rosids</taxon>
        <taxon>fabids</taxon>
        <taxon>Rosales</taxon>
        <taxon>Rosaceae</taxon>
        <taxon>Rosoideae</taxon>
        <taxon>Rosoideae incertae sedis</taxon>
        <taxon>Rubus</taxon>
    </lineage>
</organism>
<dbReference type="Gene3D" id="1.10.10.10">
    <property type="entry name" value="Winged helix-like DNA-binding domain superfamily/Winged helix DNA-binding domain"/>
    <property type="match status" value="1"/>
</dbReference>
<evidence type="ECO:0000256" key="1">
    <source>
        <dbReference type="ARBA" id="ARBA00022737"/>
    </source>
</evidence>
<keyword evidence="7" id="KW-1185">Reference proteome</keyword>
<dbReference type="Pfam" id="PF00931">
    <property type="entry name" value="NB-ARC"/>
    <property type="match status" value="1"/>
</dbReference>
<feature type="domain" description="Disease resistance protein winged helix" evidence="4">
    <location>
        <begin position="430"/>
        <end position="504"/>
    </location>
</feature>
<dbReference type="SUPFAM" id="SSF52540">
    <property type="entry name" value="P-loop containing nucleoside triphosphate hydrolases"/>
    <property type="match status" value="1"/>
</dbReference>
<name>A0AAW1WZP8_RUBAR</name>
<sequence>METLLSPMVQVVLEKVCTIMLNNAQVIAKFGAEFEQMKKGLETLNGLLADTMNLHSKYHMLNGTGALSQLREAIDEADNVLIDFLVRDMYKDNKSLLRSWFHDMGFRHRVGKQLEDINTKMDKACSILGKHLKITTSVIALDMNKSETVREFMSRSYDPPVTYGLDEDIRRLKKWMFGSTKGKLDFVAIVGMGGLGKTTIAKKVFTDTQVISHFNKMIWVSVSQNFSAQRIVKCILEKANMQAPDVSESDNDMFTKLKDGLDDQDYLIVMDDVWPKPDLENFWTELCNILPTKVGKSSCIIITTRYKDVARGMVDQHSQILEPPTLNENDSWSLFSRFAFRSTDGKCPNEWFEKEGKVIVKRCGGLPLAIKTVGGCLAKESGHLMEWTKTSEKFHGLTIAGKTEPVMACLQLSYDELPTYLKQCLLCVSIYPEDFEIHADQLIHWWLGDGLIQGEEGYSKTALEWGYEHLTKLANRCLLEVVDQRGYDGRIYKFKIHDMVRELITKIVEKEKFCNFSEEGMQIKIEDSRWLCLAEDMAVEVKKPWIKNNTKLRGLLLITSPALIDFSRKFVLLESLRVLDLSYSKLNVINVEDNSTPCSGICVKKFFQLIASLRRLACLNLTRVQKLLEVTSEIEKLLNLQVLVLNGCNNLGKIHPKISSLKRLVVLDIKTCPLLQHLPRELGSLSYLQELSGFRVVSRAKTQGCTLLELGKLEQLRVLRITICDVAEISEEEKKSLSSLQNLKVLAIDAADTRNEGNLKMIDELKLPPNIEELYLRNCRSPKMPNWFSPSRLPKLHYLSIEDCDIESLKENSSLWKIEGLYLKLLHMLKVDWNDLKRVMPALRYMEISNCSNLKNFPIHVIQPGVWRK</sequence>
<evidence type="ECO:0000313" key="7">
    <source>
        <dbReference type="Proteomes" id="UP001457282"/>
    </source>
</evidence>